<keyword evidence="2 7" id="KW-0813">Transport</keyword>
<evidence type="ECO:0000256" key="1">
    <source>
        <dbReference type="ARBA" id="ARBA00004651"/>
    </source>
</evidence>
<dbReference type="OrthoDB" id="9806409at2"/>
<dbReference type="PANTHER" id="PTHR43163">
    <property type="entry name" value="DIPEPTIDE TRANSPORT SYSTEM PERMEASE PROTEIN DPPB-RELATED"/>
    <property type="match status" value="1"/>
</dbReference>
<evidence type="ECO:0000256" key="4">
    <source>
        <dbReference type="ARBA" id="ARBA00022692"/>
    </source>
</evidence>
<dbReference type="Pfam" id="PF19300">
    <property type="entry name" value="BPD_transp_1_N"/>
    <property type="match status" value="1"/>
</dbReference>
<dbReference type="GO" id="GO:0055085">
    <property type="term" value="P:transmembrane transport"/>
    <property type="evidence" value="ECO:0007669"/>
    <property type="project" value="InterPro"/>
</dbReference>
<feature type="transmembrane region" description="Helical" evidence="7">
    <location>
        <begin position="141"/>
        <end position="161"/>
    </location>
</feature>
<reference evidence="9 10" key="1">
    <citation type="submission" date="2017-11" db="EMBL/GenBank/DDBJ databases">
        <title>Understudied soil microbes with underappreciated capabilities: Untangling the Clostridium saccharolyticum group.</title>
        <authorList>
            <person name="Leschine S."/>
        </authorList>
    </citation>
    <scope>NUCLEOTIDE SEQUENCE [LARGE SCALE GENOMIC DNA]</scope>
    <source>
        <strain evidence="9 10">18A</strain>
    </source>
</reference>
<feature type="transmembrane region" description="Helical" evidence="7">
    <location>
        <begin position="98"/>
        <end position="121"/>
    </location>
</feature>
<dbReference type="PANTHER" id="PTHR43163:SF6">
    <property type="entry name" value="DIPEPTIDE TRANSPORT SYSTEM PERMEASE PROTEIN DPPB-RELATED"/>
    <property type="match status" value="1"/>
</dbReference>
<dbReference type="AlphaFoldDB" id="A0A2M8Z3H3"/>
<evidence type="ECO:0000259" key="8">
    <source>
        <dbReference type="PROSITE" id="PS50928"/>
    </source>
</evidence>
<feature type="domain" description="ABC transmembrane type-1" evidence="8">
    <location>
        <begin position="94"/>
        <end position="301"/>
    </location>
</feature>
<evidence type="ECO:0000256" key="5">
    <source>
        <dbReference type="ARBA" id="ARBA00022989"/>
    </source>
</evidence>
<keyword evidence="6 7" id="KW-0472">Membrane</keyword>
<dbReference type="Pfam" id="PF00528">
    <property type="entry name" value="BPD_transp_1"/>
    <property type="match status" value="1"/>
</dbReference>
<comment type="similarity">
    <text evidence="7">Belongs to the binding-protein-dependent transport system permease family.</text>
</comment>
<dbReference type="GO" id="GO:0005886">
    <property type="term" value="C:plasma membrane"/>
    <property type="evidence" value="ECO:0007669"/>
    <property type="project" value="UniProtKB-SubCell"/>
</dbReference>
<feature type="transmembrane region" description="Helical" evidence="7">
    <location>
        <begin position="282"/>
        <end position="308"/>
    </location>
</feature>
<dbReference type="RefSeq" id="WP_100304532.1">
    <property type="nucleotide sequence ID" value="NZ_PGET01000001.1"/>
</dbReference>
<dbReference type="InterPro" id="IPR045621">
    <property type="entry name" value="BPD_transp_1_N"/>
</dbReference>
<evidence type="ECO:0000256" key="7">
    <source>
        <dbReference type="RuleBase" id="RU363032"/>
    </source>
</evidence>
<dbReference type="SUPFAM" id="SSF161098">
    <property type="entry name" value="MetI-like"/>
    <property type="match status" value="1"/>
</dbReference>
<feature type="transmembrane region" description="Helical" evidence="7">
    <location>
        <begin position="9"/>
        <end position="30"/>
    </location>
</feature>
<dbReference type="EMBL" id="PGET01000001">
    <property type="protein sequence ID" value="PJJ27973.1"/>
    <property type="molecule type" value="Genomic_DNA"/>
</dbReference>
<keyword evidence="4 7" id="KW-0812">Transmembrane</keyword>
<feature type="transmembrane region" description="Helical" evidence="7">
    <location>
        <begin position="236"/>
        <end position="262"/>
    </location>
</feature>
<evidence type="ECO:0000313" key="10">
    <source>
        <dbReference type="Proteomes" id="UP000231092"/>
    </source>
</evidence>
<evidence type="ECO:0000313" key="9">
    <source>
        <dbReference type="EMBL" id="PJJ27973.1"/>
    </source>
</evidence>
<proteinExistence type="inferred from homology"/>
<keyword evidence="3" id="KW-1003">Cell membrane</keyword>
<evidence type="ECO:0000256" key="2">
    <source>
        <dbReference type="ARBA" id="ARBA00022448"/>
    </source>
</evidence>
<name>A0A2M8Z3H3_9FIRM</name>
<protein>
    <submittedName>
        <fullName evidence="9">Peptide/nickel transport system permease protein</fullName>
    </submittedName>
</protein>
<evidence type="ECO:0000256" key="3">
    <source>
        <dbReference type="ARBA" id="ARBA00022475"/>
    </source>
</evidence>
<dbReference type="PROSITE" id="PS50928">
    <property type="entry name" value="ABC_TM1"/>
    <property type="match status" value="1"/>
</dbReference>
<feature type="transmembrane region" description="Helical" evidence="7">
    <location>
        <begin position="182"/>
        <end position="201"/>
    </location>
</feature>
<dbReference type="CDD" id="cd06261">
    <property type="entry name" value="TM_PBP2"/>
    <property type="match status" value="1"/>
</dbReference>
<gene>
    <name evidence="9" type="ORF">H171_1461</name>
</gene>
<dbReference type="InterPro" id="IPR035906">
    <property type="entry name" value="MetI-like_sf"/>
</dbReference>
<sequence>MLKYIIKRILIAIPVLIGITVIDFLIMTMVGSPLELLQGPRVSEAAIETKRIALGLNKPVYVQYWIWLTNLLQGNMGYSMKSFQPVSQMIKTYIGPTLLLMSVSLFVSMLIAVPAGIYSAVHKYTPQDYTVVTLSFLGSSVPSFFLALVLIYFFTVRLGWLPSSGMYTLGAQKSAMDVIRHMIMPVIVLATSMAGTNIRYIRSAMLEILQMDYLRTARAKGIGRFLVINKHALRNALIPVITVFGMHIPILFGGAIIIEQVFSWPGLGMMTMSAIISRDYPVIMGVCLMSAIVVLVANLLTDIIYALVDPTITY</sequence>
<accession>A0A2M8Z3H3</accession>
<evidence type="ECO:0000256" key="6">
    <source>
        <dbReference type="ARBA" id="ARBA00023136"/>
    </source>
</evidence>
<organism evidence="9 10">
    <name type="scientific">[Clostridium] celerecrescens 18A</name>
    <dbReference type="NCBI Taxonomy" id="1286362"/>
    <lineage>
        <taxon>Bacteria</taxon>
        <taxon>Bacillati</taxon>
        <taxon>Bacillota</taxon>
        <taxon>Clostridia</taxon>
        <taxon>Lachnospirales</taxon>
        <taxon>Lachnospiraceae</taxon>
        <taxon>Lacrimispora</taxon>
    </lineage>
</organism>
<keyword evidence="5 7" id="KW-1133">Transmembrane helix</keyword>
<comment type="caution">
    <text evidence="9">The sequence shown here is derived from an EMBL/GenBank/DDBJ whole genome shotgun (WGS) entry which is preliminary data.</text>
</comment>
<dbReference type="InterPro" id="IPR000515">
    <property type="entry name" value="MetI-like"/>
</dbReference>
<comment type="subcellular location">
    <subcellularLocation>
        <location evidence="1 7">Cell membrane</location>
        <topology evidence="1 7">Multi-pass membrane protein</topology>
    </subcellularLocation>
</comment>
<dbReference type="Gene3D" id="1.10.3720.10">
    <property type="entry name" value="MetI-like"/>
    <property type="match status" value="1"/>
</dbReference>
<dbReference type="Proteomes" id="UP000231092">
    <property type="component" value="Unassembled WGS sequence"/>
</dbReference>